<accession>A0ABQ6CDN4</accession>
<dbReference type="EMBL" id="BSPC01000011">
    <property type="protein sequence ID" value="GLS18467.1"/>
    <property type="molecule type" value="Genomic_DNA"/>
</dbReference>
<protein>
    <submittedName>
        <fullName evidence="2">Uncharacterized protein</fullName>
    </submittedName>
</protein>
<reference evidence="3" key="1">
    <citation type="journal article" date="2019" name="Int. J. Syst. Evol. Microbiol.">
        <title>The Global Catalogue of Microorganisms (GCM) 10K type strain sequencing project: providing services to taxonomists for standard genome sequencing and annotation.</title>
        <authorList>
            <consortium name="The Broad Institute Genomics Platform"/>
            <consortium name="The Broad Institute Genome Sequencing Center for Infectious Disease"/>
            <person name="Wu L."/>
            <person name="Ma J."/>
        </authorList>
    </citation>
    <scope>NUCLEOTIDE SEQUENCE [LARGE SCALE GENOMIC DNA]</scope>
    <source>
        <strain evidence="3">NBRC 101365</strain>
    </source>
</reference>
<dbReference type="Proteomes" id="UP001156882">
    <property type="component" value="Unassembled WGS sequence"/>
</dbReference>
<comment type="caution">
    <text evidence="2">The sequence shown here is derived from an EMBL/GenBank/DDBJ whole genome shotgun (WGS) entry which is preliminary data.</text>
</comment>
<sequence>MRRAARQRSGCAASTLRSWTVSPIQLRILRQRQKPPAYRVKAGGAQPPPRGGGGRMTVWQVKGAVCMTPATYYFWLKQEIDEFTPKLNKNSQHPAWMGACW</sequence>
<feature type="region of interest" description="Disordered" evidence="1">
    <location>
        <begin position="33"/>
        <end position="55"/>
    </location>
</feature>
<evidence type="ECO:0000313" key="2">
    <source>
        <dbReference type="EMBL" id="GLS18467.1"/>
    </source>
</evidence>
<gene>
    <name evidence="2" type="ORF">GCM10007874_14840</name>
</gene>
<name>A0ABQ6CDN4_9HYPH</name>
<proteinExistence type="predicted"/>
<evidence type="ECO:0000256" key="1">
    <source>
        <dbReference type="SAM" id="MobiDB-lite"/>
    </source>
</evidence>
<evidence type="ECO:0000313" key="3">
    <source>
        <dbReference type="Proteomes" id="UP001156882"/>
    </source>
</evidence>
<organism evidence="2 3">
    <name type="scientific">Labrys miyagiensis</name>
    <dbReference type="NCBI Taxonomy" id="346912"/>
    <lineage>
        <taxon>Bacteria</taxon>
        <taxon>Pseudomonadati</taxon>
        <taxon>Pseudomonadota</taxon>
        <taxon>Alphaproteobacteria</taxon>
        <taxon>Hyphomicrobiales</taxon>
        <taxon>Xanthobacteraceae</taxon>
        <taxon>Labrys</taxon>
    </lineage>
</organism>
<keyword evidence="3" id="KW-1185">Reference proteome</keyword>